<comment type="subcellular location">
    <subcellularLocation>
        <location evidence="1">Secreted</location>
    </subcellularLocation>
</comment>
<evidence type="ECO:0000313" key="11">
    <source>
        <dbReference type="Ensembl" id="ENSATEP00000060487.1"/>
    </source>
</evidence>
<keyword evidence="12" id="KW-1185">Reference proteome</keyword>
<dbReference type="GO" id="GO:0050994">
    <property type="term" value="P:regulation of lipid catabolic process"/>
    <property type="evidence" value="ECO:0007669"/>
    <property type="project" value="InterPro"/>
</dbReference>
<dbReference type="GeneTree" id="ENSGT00400000024709"/>
<protein>
    <recommendedName>
        <fullName evidence="2">Retinoic acid receptor responder protein 2</fullName>
    </recommendedName>
    <alternativeName>
        <fullName evidence="9">Chemerin</fullName>
    </alternativeName>
</protein>
<proteinExistence type="predicted"/>
<keyword evidence="8" id="KW-0395">Inflammatory response</keyword>
<evidence type="ECO:0000256" key="4">
    <source>
        <dbReference type="ARBA" id="ARBA00022525"/>
    </source>
</evidence>
<dbReference type="InterPro" id="IPR046350">
    <property type="entry name" value="Cystatin_sf"/>
</dbReference>
<evidence type="ECO:0000256" key="7">
    <source>
        <dbReference type="ARBA" id="ARBA00023157"/>
    </source>
</evidence>
<dbReference type="GO" id="GO:0030154">
    <property type="term" value="P:cell differentiation"/>
    <property type="evidence" value="ECO:0007669"/>
    <property type="project" value="UniProtKB-KW"/>
</dbReference>
<dbReference type="GO" id="GO:0006954">
    <property type="term" value="P:inflammatory response"/>
    <property type="evidence" value="ECO:0007669"/>
    <property type="project" value="UniProtKB-KW"/>
</dbReference>
<reference evidence="11" key="2">
    <citation type="submission" date="2025-08" db="UniProtKB">
        <authorList>
            <consortium name="Ensembl"/>
        </authorList>
    </citation>
    <scope>IDENTIFICATION</scope>
</reference>
<dbReference type="PANTHER" id="PTHR15106:SF2">
    <property type="entry name" value="RETINOIC ACID RECEPTOR RESPONDER PROTEIN 2"/>
    <property type="match status" value="1"/>
</dbReference>
<dbReference type="Gene3D" id="3.10.450.10">
    <property type="match status" value="1"/>
</dbReference>
<evidence type="ECO:0000256" key="3">
    <source>
        <dbReference type="ARBA" id="ARBA00022500"/>
    </source>
</evidence>
<evidence type="ECO:0000256" key="10">
    <source>
        <dbReference type="SAM" id="SignalP"/>
    </source>
</evidence>
<evidence type="ECO:0000256" key="5">
    <source>
        <dbReference type="ARBA" id="ARBA00022729"/>
    </source>
</evidence>
<evidence type="ECO:0000256" key="8">
    <source>
        <dbReference type="ARBA" id="ARBA00023198"/>
    </source>
</evidence>
<dbReference type="FunCoup" id="A0A7N6BBF0">
    <property type="interactions" value="17"/>
</dbReference>
<dbReference type="GO" id="GO:0006935">
    <property type="term" value="P:chemotaxis"/>
    <property type="evidence" value="ECO:0007669"/>
    <property type="project" value="UniProtKB-KW"/>
</dbReference>
<dbReference type="PANTHER" id="PTHR15106">
    <property type="entry name" value="RETINOIC ACID RECEPTOR RESPONDER PROTEIN 2"/>
    <property type="match status" value="1"/>
</dbReference>
<dbReference type="Ensembl" id="ENSATET00000052577.2">
    <property type="protein sequence ID" value="ENSATEP00000060487.1"/>
    <property type="gene ID" value="ENSATEG00000027615.2"/>
</dbReference>
<keyword evidence="6" id="KW-0221">Differentiation</keyword>
<feature type="signal peptide" evidence="10">
    <location>
        <begin position="1"/>
        <end position="18"/>
    </location>
</feature>
<sequence length="164" mass="18280">MAALLLLSLGALFFSSNAQDAYNKLPETYRKGVDLALDKVNSHAGIQHHFLFFGSVTKSDTEIGFDVRNVYHQFHLKATKCQKGTTDSTACQFRNDRPLIDCAVCYKTFRGEIEQEPKPYVHCIHRPALTEQMKEDRLNKCTSLAYSSGSSSLLASVGKNEPGM</sequence>
<reference evidence="11" key="3">
    <citation type="submission" date="2025-09" db="UniProtKB">
        <authorList>
            <consortium name="Ensembl"/>
        </authorList>
    </citation>
    <scope>IDENTIFICATION</scope>
</reference>
<dbReference type="AlphaFoldDB" id="A0A7N6BBF0"/>
<reference evidence="11" key="1">
    <citation type="submission" date="2021-04" db="EMBL/GenBank/DDBJ databases">
        <authorList>
            <consortium name="Wellcome Sanger Institute Data Sharing"/>
        </authorList>
    </citation>
    <scope>NUCLEOTIDE SEQUENCE [LARGE SCALE GENOMIC DNA]</scope>
</reference>
<dbReference type="SUPFAM" id="SSF54403">
    <property type="entry name" value="Cystatin/monellin"/>
    <property type="match status" value="1"/>
</dbReference>
<keyword evidence="3" id="KW-0145">Chemotaxis</keyword>
<dbReference type="GO" id="GO:0005102">
    <property type="term" value="F:signaling receptor binding"/>
    <property type="evidence" value="ECO:0007669"/>
    <property type="project" value="InterPro"/>
</dbReference>
<keyword evidence="5 10" id="KW-0732">Signal</keyword>
<feature type="chain" id="PRO_5030538069" description="Retinoic acid receptor responder protein 2" evidence="10">
    <location>
        <begin position="19"/>
        <end position="164"/>
    </location>
</feature>
<evidence type="ECO:0000256" key="1">
    <source>
        <dbReference type="ARBA" id="ARBA00004613"/>
    </source>
</evidence>
<name>A0A7N6BBF0_ANATE</name>
<dbReference type="GO" id="GO:0005576">
    <property type="term" value="C:extracellular region"/>
    <property type="evidence" value="ECO:0007669"/>
    <property type="project" value="UniProtKB-SubCell"/>
</dbReference>
<evidence type="ECO:0000256" key="6">
    <source>
        <dbReference type="ARBA" id="ARBA00022782"/>
    </source>
</evidence>
<keyword evidence="7" id="KW-1015">Disulfide bond</keyword>
<accession>A0A7N6BBF0</accession>
<keyword evidence="4" id="KW-0964">Secreted</keyword>
<dbReference type="InParanoid" id="A0A7N6BBF0"/>
<evidence type="ECO:0000256" key="9">
    <source>
        <dbReference type="ARBA" id="ARBA00032785"/>
    </source>
</evidence>
<evidence type="ECO:0000313" key="12">
    <source>
        <dbReference type="Proteomes" id="UP000265040"/>
    </source>
</evidence>
<dbReference type="Proteomes" id="UP000265040">
    <property type="component" value="Chromosome 2"/>
</dbReference>
<dbReference type="InterPro" id="IPR029562">
    <property type="entry name" value="Chemerin"/>
</dbReference>
<evidence type="ECO:0000256" key="2">
    <source>
        <dbReference type="ARBA" id="ARBA00018808"/>
    </source>
</evidence>
<organism evidence="11 12">
    <name type="scientific">Anabas testudineus</name>
    <name type="common">Climbing perch</name>
    <name type="synonym">Anthias testudineus</name>
    <dbReference type="NCBI Taxonomy" id="64144"/>
    <lineage>
        <taxon>Eukaryota</taxon>
        <taxon>Metazoa</taxon>
        <taxon>Chordata</taxon>
        <taxon>Craniata</taxon>
        <taxon>Vertebrata</taxon>
        <taxon>Euteleostomi</taxon>
        <taxon>Actinopterygii</taxon>
        <taxon>Neopterygii</taxon>
        <taxon>Teleostei</taxon>
        <taxon>Neoteleostei</taxon>
        <taxon>Acanthomorphata</taxon>
        <taxon>Anabantaria</taxon>
        <taxon>Anabantiformes</taxon>
        <taxon>Anabantoidei</taxon>
        <taxon>Anabantidae</taxon>
        <taxon>Anabas</taxon>
    </lineage>
</organism>